<name>A0A1I4T6M2_9BACT</name>
<dbReference type="InterPro" id="IPR003251">
    <property type="entry name" value="Rr_diiron-bd_dom"/>
</dbReference>
<dbReference type="InterPro" id="IPR009078">
    <property type="entry name" value="Ferritin-like_SF"/>
</dbReference>
<organism evidence="2 3">
    <name type="scientific">Thermodesulforhabdus norvegica</name>
    <dbReference type="NCBI Taxonomy" id="39841"/>
    <lineage>
        <taxon>Bacteria</taxon>
        <taxon>Pseudomonadati</taxon>
        <taxon>Thermodesulfobacteriota</taxon>
        <taxon>Syntrophobacteria</taxon>
        <taxon>Syntrophobacterales</taxon>
        <taxon>Thermodesulforhabdaceae</taxon>
        <taxon>Thermodesulforhabdus</taxon>
    </lineage>
</organism>
<gene>
    <name evidence="2" type="ORF">SAMN05660836_01252</name>
</gene>
<dbReference type="AlphaFoldDB" id="A0A1I4T6M2"/>
<evidence type="ECO:0000313" key="2">
    <source>
        <dbReference type="EMBL" id="SFM72200.1"/>
    </source>
</evidence>
<dbReference type="PANTHER" id="PTHR33531">
    <property type="entry name" value="RUBRERYTHRIN SUBFAMILY"/>
    <property type="match status" value="1"/>
</dbReference>
<dbReference type="Pfam" id="PF02915">
    <property type="entry name" value="Rubrerythrin"/>
    <property type="match status" value="1"/>
</dbReference>
<protein>
    <submittedName>
        <fullName evidence="2">Rubrerythrin</fullName>
    </submittedName>
</protein>
<dbReference type="PANTHER" id="PTHR33531:SF7">
    <property type="entry name" value="HYPOTHETICAL MEMBRANE PROTEIN, CONSERVED"/>
    <property type="match status" value="1"/>
</dbReference>
<reference evidence="2 3" key="1">
    <citation type="submission" date="2016-10" db="EMBL/GenBank/DDBJ databases">
        <authorList>
            <person name="de Groot N.N."/>
        </authorList>
    </citation>
    <scope>NUCLEOTIDE SEQUENCE [LARGE SCALE GENOMIC DNA]</scope>
    <source>
        <strain evidence="2 3">DSM 9990</strain>
    </source>
</reference>
<accession>A0A1I4T6M2</accession>
<dbReference type="Proteomes" id="UP000199611">
    <property type="component" value="Unassembled WGS sequence"/>
</dbReference>
<evidence type="ECO:0000259" key="1">
    <source>
        <dbReference type="Pfam" id="PF02915"/>
    </source>
</evidence>
<proteinExistence type="predicted"/>
<dbReference type="EMBL" id="FOUU01000003">
    <property type="protein sequence ID" value="SFM72200.1"/>
    <property type="molecule type" value="Genomic_DNA"/>
</dbReference>
<sequence>MALRLEENGEAYYRQAAEHARSCGMPQKVADLWKKLAEDEREHRKMFMEMKKSFLQGTDIDIKEKVGSWYIVEAIGNRLFSFDPACAFSASEPKDIIGIARGVEEDSIRFYEFLRKLVDNETVLSIIKRIIDEERGHVEHLDRLLAGL</sequence>
<dbReference type="InterPro" id="IPR012347">
    <property type="entry name" value="Ferritin-like"/>
</dbReference>
<dbReference type="GO" id="GO:0016491">
    <property type="term" value="F:oxidoreductase activity"/>
    <property type="evidence" value="ECO:0007669"/>
    <property type="project" value="InterPro"/>
</dbReference>
<dbReference type="GO" id="GO:0046872">
    <property type="term" value="F:metal ion binding"/>
    <property type="evidence" value="ECO:0007669"/>
    <property type="project" value="InterPro"/>
</dbReference>
<dbReference type="STRING" id="39841.SAMN05660836_01252"/>
<feature type="domain" description="Rubrerythrin diiron-binding" evidence="1">
    <location>
        <begin position="1"/>
        <end position="145"/>
    </location>
</feature>
<dbReference type="Gene3D" id="1.20.1260.10">
    <property type="match status" value="1"/>
</dbReference>
<dbReference type="SUPFAM" id="SSF47240">
    <property type="entry name" value="Ferritin-like"/>
    <property type="match status" value="1"/>
</dbReference>
<keyword evidence="3" id="KW-1185">Reference proteome</keyword>
<evidence type="ECO:0000313" key="3">
    <source>
        <dbReference type="Proteomes" id="UP000199611"/>
    </source>
</evidence>
<dbReference type="CDD" id="cd01045">
    <property type="entry name" value="Ferritin_like_AB"/>
    <property type="match status" value="1"/>
</dbReference>